<evidence type="ECO:0000313" key="3">
    <source>
        <dbReference type="Proteomes" id="UP000193396"/>
    </source>
</evidence>
<keyword evidence="1" id="KW-0812">Transmembrane</keyword>
<dbReference type="Proteomes" id="UP000193396">
    <property type="component" value="Unassembled WGS sequence"/>
</dbReference>
<gene>
    <name evidence="2" type="ORF">TALK_11205</name>
</gene>
<keyword evidence="1" id="KW-1133">Transmembrane helix</keyword>
<comment type="caution">
    <text evidence="2">The sequence shown here is derived from an EMBL/GenBank/DDBJ whole genome shotgun (WGS) entry which is preliminary data.</text>
</comment>
<protein>
    <recommendedName>
        <fullName evidence="4">ATP synthase subunit I</fullName>
    </recommendedName>
</protein>
<dbReference type="InterPro" id="IPR017581">
    <property type="entry name" value="AtpR-like"/>
</dbReference>
<reference evidence="2 3" key="1">
    <citation type="submission" date="2014-03" db="EMBL/GenBank/DDBJ databases">
        <title>The draft genome sequence of Thalassospira alkalitolerans JCM 18968.</title>
        <authorList>
            <person name="Lai Q."/>
            <person name="Shao Z."/>
        </authorList>
    </citation>
    <scope>NUCLEOTIDE SEQUENCE [LARGE SCALE GENOMIC DNA]</scope>
    <source>
        <strain evidence="2 3">JCM 18968</strain>
    </source>
</reference>
<evidence type="ECO:0000313" key="2">
    <source>
        <dbReference type="EMBL" id="OSQ47634.1"/>
    </source>
</evidence>
<name>A0A1Y2LAD9_9PROT</name>
<proteinExistence type="predicted"/>
<evidence type="ECO:0008006" key="4">
    <source>
        <dbReference type="Google" id="ProtNLM"/>
    </source>
</evidence>
<dbReference type="Pfam" id="PF12966">
    <property type="entry name" value="AtpR"/>
    <property type="match status" value="1"/>
</dbReference>
<feature type="transmembrane region" description="Helical" evidence="1">
    <location>
        <begin position="48"/>
        <end position="81"/>
    </location>
</feature>
<keyword evidence="1" id="KW-0472">Membrane</keyword>
<sequence>MMHPDTWPILLLLPVCFIGGGVLGAVYFRSLQLTADLIVKGHKPALVIALAFARLIVLAAGFAIAIPTGGIGILGTLAGVIAGRELIIRRKWGVRA</sequence>
<evidence type="ECO:0000256" key="1">
    <source>
        <dbReference type="SAM" id="Phobius"/>
    </source>
</evidence>
<keyword evidence="3" id="KW-1185">Reference proteome</keyword>
<dbReference type="EMBL" id="JFKB01000007">
    <property type="protein sequence ID" value="OSQ47634.1"/>
    <property type="molecule type" value="Genomic_DNA"/>
</dbReference>
<accession>A0A1Y2LAD9</accession>
<dbReference type="STRING" id="1293890.TALK_11205"/>
<organism evidence="2 3">
    <name type="scientific">Thalassospira alkalitolerans</name>
    <dbReference type="NCBI Taxonomy" id="1293890"/>
    <lineage>
        <taxon>Bacteria</taxon>
        <taxon>Pseudomonadati</taxon>
        <taxon>Pseudomonadota</taxon>
        <taxon>Alphaproteobacteria</taxon>
        <taxon>Rhodospirillales</taxon>
        <taxon>Thalassospiraceae</taxon>
        <taxon>Thalassospira</taxon>
    </lineage>
</organism>
<dbReference type="AlphaFoldDB" id="A0A1Y2LAD9"/>